<dbReference type="Pfam" id="PF00990">
    <property type="entry name" value="GGDEF"/>
    <property type="match status" value="1"/>
</dbReference>
<dbReference type="EMBL" id="JAEEGC010000128">
    <property type="protein sequence ID" value="MBV7275555.1"/>
    <property type="molecule type" value="Genomic_DNA"/>
</dbReference>
<proteinExistence type="predicted"/>
<protein>
    <submittedName>
        <fullName evidence="2">Diguanylate cyclase</fullName>
    </submittedName>
</protein>
<dbReference type="PROSITE" id="PS50887">
    <property type="entry name" value="GGDEF"/>
    <property type="match status" value="1"/>
</dbReference>
<evidence type="ECO:0000313" key="3">
    <source>
        <dbReference type="Proteomes" id="UP000694308"/>
    </source>
</evidence>
<organism evidence="2 3">
    <name type="scientific">Clostridium thailandense</name>
    <dbReference type="NCBI Taxonomy" id="2794346"/>
    <lineage>
        <taxon>Bacteria</taxon>
        <taxon>Bacillati</taxon>
        <taxon>Bacillota</taxon>
        <taxon>Clostridia</taxon>
        <taxon>Eubacteriales</taxon>
        <taxon>Clostridiaceae</taxon>
        <taxon>Clostridium</taxon>
    </lineage>
</organism>
<comment type="caution">
    <text evidence="2">The sequence shown here is derived from an EMBL/GenBank/DDBJ whole genome shotgun (WGS) entry which is preliminary data.</text>
</comment>
<dbReference type="InterPro" id="IPR000160">
    <property type="entry name" value="GGDEF_dom"/>
</dbReference>
<dbReference type="AlphaFoldDB" id="A0A949WST6"/>
<dbReference type="NCBIfam" id="TIGR00254">
    <property type="entry name" value="GGDEF"/>
    <property type="match status" value="1"/>
</dbReference>
<evidence type="ECO:0000313" key="2">
    <source>
        <dbReference type="EMBL" id="MBV7275555.1"/>
    </source>
</evidence>
<dbReference type="Proteomes" id="UP000694308">
    <property type="component" value="Unassembled WGS sequence"/>
</dbReference>
<dbReference type="PANTHER" id="PTHR45138">
    <property type="entry name" value="REGULATORY COMPONENTS OF SENSORY TRANSDUCTION SYSTEM"/>
    <property type="match status" value="1"/>
</dbReference>
<keyword evidence="3" id="KW-1185">Reference proteome</keyword>
<feature type="domain" description="GGDEF" evidence="1">
    <location>
        <begin position="1"/>
        <end position="48"/>
    </location>
</feature>
<evidence type="ECO:0000259" key="1">
    <source>
        <dbReference type="PROSITE" id="PS50887"/>
    </source>
</evidence>
<gene>
    <name evidence="2" type="ORF">I6U48_21885</name>
</gene>
<dbReference type="PANTHER" id="PTHR45138:SF9">
    <property type="entry name" value="DIGUANYLATE CYCLASE DGCM-RELATED"/>
    <property type="match status" value="1"/>
</dbReference>
<dbReference type="InterPro" id="IPR050469">
    <property type="entry name" value="Diguanylate_Cyclase"/>
</dbReference>
<accession>A0A949WST6</accession>
<sequence>MMDIDKFKNINDNYGHVVGDIVLKKIMEVCKELLGEKYYIERYRESNL</sequence>
<dbReference type="GO" id="GO:0052621">
    <property type="term" value="F:diguanylate cyclase activity"/>
    <property type="evidence" value="ECO:0007669"/>
    <property type="project" value="TreeGrafter"/>
</dbReference>
<name>A0A949WST6_9CLOT</name>
<reference evidence="2" key="1">
    <citation type="submission" date="2020-12" db="EMBL/GenBank/DDBJ databases">
        <title>Clostridium thailandense sp. nov., a novel acetogenic bacterium isolated from peat land soil in Thailand.</title>
        <authorList>
            <person name="Chaikitkaew S."/>
            <person name="Birkeland N.K."/>
        </authorList>
    </citation>
    <scope>NUCLEOTIDE SEQUENCE</scope>
    <source>
        <strain evidence="2">PL3</strain>
    </source>
</reference>